<dbReference type="PANTHER" id="PTHR11560">
    <property type="entry name" value="39S RIBOSOMAL PROTEIN L10, MITOCHONDRIAL"/>
    <property type="match status" value="1"/>
</dbReference>
<keyword evidence="4" id="KW-1185">Reference proteome</keyword>
<reference evidence="3 4" key="1">
    <citation type="submission" date="2024-01" db="EMBL/GenBank/DDBJ databases">
        <title>A draft genome for a cacao thread blight-causing isolate of Paramarasmius palmivorus.</title>
        <authorList>
            <person name="Baruah I.K."/>
            <person name="Bukari Y."/>
            <person name="Amoako-Attah I."/>
            <person name="Meinhardt L.W."/>
            <person name="Bailey B.A."/>
            <person name="Cohen S.P."/>
        </authorList>
    </citation>
    <scope>NUCLEOTIDE SEQUENCE [LARGE SCALE GENOMIC DNA]</scope>
    <source>
        <strain evidence="3 4">GH-12</strain>
    </source>
</reference>
<feature type="region of interest" description="Disordered" evidence="2">
    <location>
        <begin position="175"/>
        <end position="211"/>
    </location>
</feature>
<evidence type="ECO:0000256" key="1">
    <source>
        <dbReference type="ARBA" id="ARBA00008889"/>
    </source>
</evidence>
<comment type="similarity">
    <text evidence="1">Belongs to the universal ribosomal protein uL10 family.</text>
</comment>
<gene>
    <name evidence="3" type="ORF">VNI00_002306</name>
</gene>
<comment type="caution">
    <text evidence="3">The sequence shown here is derived from an EMBL/GenBank/DDBJ whole genome shotgun (WGS) entry which is preliminary data.</text>
</comment>
<accession>A0AAW0E4A2</accession>
<dbReference type="EMBL" id="JAYKXP010000005">
    <property type="protein sequence ID" value="KAK7058670.1"/>
    <property type="molecule type" value="Genomic_DNA"/>
</dbReference>
<organism evidence="3 4">
    <name type="scientific">Paramarasmius palmivorus</name>
    <dbReference type="NCBI Taxonomy" id="297713"/>
    <lineage>
        <taxon>Eukaryota</taxon>
        <taxon>Fungi</taxon>
        <taxon>Dikarya</taxon>
        <taxon>Basidiomycota</taxon>
        <taxon>Agaricomycotina</taxon>
        <taxon>Agaricomycetes</taxon>
        <taxon>Agaricomycetidae</taxon>
        <taxon>Agaricales</taxon>
        <taxon>Marasmiineae</taxon>
        <taxon>Marasmiaceae</taxon>
        <taxon>Paramarasmius</taxon>
    </lineage>
</organism>
<evidence type="ECO:0000313" key="3">
    <source>
        <dbReference type="EMBL" id="KAK7058670.1"/>
    </source>
</evidence>
<dbReference type="Proteomes" id="UP001383192">
    <property type="component" value="Unassembled WGS sequence"/>
</dbReference>
<dbReference type="AlphaFoldDB" id="A0AAW0E4A2"/>
<proteinExistence type="inferred from homology"/>
<dbReference type="InterPro" id="IPR043141">
    <property type="entry name" value="Ribosomal_uL10-like_sf"/>
</dbReference>
<protein>
    <submittedName>
        <fullName evidence="3">Uncharacterized protein</fullName>
    </submittedName>
</protein>
<sequence>MFARRLAASTSRLSSPSTIATRNYAISVKEHVPLEGKAYPRVYTGKKNFQYNWYTRILSSTHNGSPLIILHHEDFSANRLKKLRSDIAAAARKYYDIQAKRASLDSPKPITEADIPTLTVIRTSIFGAALRAHAGVNLQDFEAMINNTPGNYAVLQFPPLEPPLLSAILRAMERSAPPRPPKTPEQIAKEEAAKKADPDQPGRRMKRSRPELVPDMKVMGALIEGKVFLPQGVKGVAELPTLDTLRAQIVGLLSAPGAQIAGVLSQAAGGQLARTLEGLKKALEEEQNGSSSPPP</sequence>
<evidence type="ECO:0000313" key="4">
    <source>
        <dbReference type="Proteomes" id="UP001383192"/>
    </source>
</evidence>
<evidence type="ECO:0000256" key="2">
    <source>
        <dbReference type="SAM" id="MobiDB-lite"/>
    </source>
</evidence>
<dbReference type="InterPro" id="IPR047865">
    <property type="entry name" value="Ribosomal_uL10_bac_type"/>
</dbReference>
<feature type="compositionally biased region" description="Basic and acidic residues" evidence="2">
    <location>
        <begin position="187"/>
        <end position="211"/>
    </location>
</feature>
<name>A0AAW0E4A2_9AGAR</name>
<dbReference type="SUPFAM" id="SSF160369">
    <property type="entry name" value="Ribosomal protein L10-like"/>
    <property type="match status" value="1"/>
</dbReference>